<dbReference type="RefSeq" id="WP_277563855.1">
    <property type="nucleotide sequence ID" value="NZ_JAPDHZ010000002.1"/>
</dbReference>
<proteinExistence type="predicted"/>
<accession>A0A9X4KE81</accession>
<dbReference type="EMBL" id="JAPDHZ010000002">
    <property type="protein sequence ID" value="MDG0789969.1"/>
    <property type="molecule type" value="Genomic_DNA"/>
</dbReference>
<organism evidence="1 2">
    <name type="scientific">Cohnella ginsengisoli</name>
    <dbReference type="NCBI Taxonomy" id="425004"/>
    <lineage>
        <taxon>Bacteria</taxon>
        <taxon>Bacillati</taxon>
        <taxon>Bacillota</taxon>
        <taxon>Bacilli</taxon>
        <taxon>Bacillales</taxon>
        <taxon>Paenibacillaceae</taxon>
        <taxon>Cohnella</taxon>
    </lineage>
</organism>
<reference evidence="1 2" key="1">
    <citation type="submission" date="2022-10" db="EMBL/GenBank/DDBJ databases">
        <title>Comparative genomic analysis of Cohnella hashimotonis sp. nov., isolated from the International Space Station.</title>
        <authorList>
            <person name="Simpson A."/>
            <person name="Venkateswaran K."/>
        </authorList>
    </citation>
    <scope>NUCLEOTIDE SEQUENCE [LARGE SCALE GENOMIC DNA]</scope>
    <source>
        <strain evidence="1 2">DSM 18997</strain>
    </source>
</reference>
<name>A0A9X4KE81_9BACL</name>
<protein>
    <submittedName>
        <fullName evidence="1">DUF1643 domain-containing protein</fullName>
    </submittedName>
</protein>
<dbReference type="Pfam" id="PF07799">
    <property type="entry name" value="DUF1643"/>
    <property type="match status" value="1"/>
</dbReference>
<comment type="caution">
    <text evidence="1">The sequence shown here is derived from an EMBL/GenBank/DDBJ whole genome shotgun (WGS) entry which is preliminary data.</text>
</comment>
<sequence length="222" mass="25492">MGIYDQFECYGHFYQIVKEGKVIACCRSQLDIVDTQRLTNASSIDALAIMMNPGTSKPCDENYIEPQVDIMSFRLHGAKPLVSTIPDDTQKRLMKIMKYKQWTHMRVINLSDIRQPKSAKLPGELRKYKTHSSNHEHSIFSDERKDELAAILELYEDKPIIVAWGSQPCLSQYAKACLKALENRDYYGVSTSKVPYFHHPLTRQFSWINSLIALMDKTVSAL</sequence>
<dbReference type="Proteomes" id="UP001153387">
    <property type="component" value="Unassembled WGS sequence"/>
</dbReference>
<dbReference type="InterPro" id="IPR012441">
    <property type="entry name" value="DUF1643"/>
</dbReference>
<dbReference type="AlphaFoldDB" id="A0A9X4KE81"/>
<evidence type="ECO:0000313" key="2">
    <source>
        <dbReference type="Proteomes" id="UP001153387"/>
    </source>
</evidence>
<evidence type="ECO:0000313" key="1">
    <source>
        <dbReference type="EMBL" id="MDG0789969.1"/>
    </source>
</evidence>
<keyword evidence="2" id="KW-1185">Reference proteome</keyword>
<gene>
    <name evidence="1" type="ORF">OMP38_03195</name>
</gene>